<organism evidence="1">
    <name type="scientific">Sesamum radiatum</name>
    <name type="common">Black benniseed</name>
    <dbReference type="NCBI Taxonomy" id="300843"/>
    <lineage>
        <taxon>Eukaryota</taxon>
        <taxon>Viridiplantae</taxon>
        <taxon>Streptophyta</taxon>
        <taxon>Embryophyta</taxon>
        <taxon>Tracheophyta</taxon>
        <taxon>Spermatophyta</taxon>
        <taxon>Magnoliopsida</taxon>
        <taxon>eudicotyledons</taxon>
        <taxon>Gunneridae</taxon>
        <taxon>Pentapetalae</taxon>
        <taxon>asterids</taxon>
        <taxon>lamiids</taxon>
        <taxon>Lamiales</taxon>
        <taxon>Pedaliaceae</taxon>
        <taxon>Sesamum</taxon>
    </lineage>
</organism>
<evidence type="ECO:0000313" key="1">
    <source>
        <dbReference type="EMBL" id="KAL0286511.1"/>
    </source>
</evidence>
<reference evidence="1" key="2">
    <citation type="journal article" date="2024" name="Plant">
        <title>Genomic evolution and insights into agronomic trait innovations of Sesamum species.</title>
        <authorList>
            <person name="Miao H."/>
            <person name="Wang L."/>
            <person name="Qu L."/>
            <person name="Liu H."/>
            <person name="Sun Y."/>
            <person name="Le M."/>
            <person name="Wang Q."/>
            <person name="Wei S."/>
            <person name="Zheng Y."/>
            <person name="Lin W."/>
            <person name="Duan Y."/>
            <person name="Cao H."/>
            <person name="Xiong S."/>
            <person name="Wang X."/>
            <person name="Wei L."/>
            <person name="Li C."/>
            <person name="Ma Q."/>
            <person name="Ju M."/>
            <person name="Zhao R."/>
            <person name="Li G."/>
            <person name="Mu C."/>
            <person name="Tian Q."/>
            <person name="Mei H."/>
            <person name="Zhang T."/>
            <person name="Gao T."/>
            <person name="Zhang H."/>
        </authorList>
    </citation>
    <scope>NUCLEOTIDE SEQUENCE</scope>
    <source>
        <strain evidence="1">G02</strain>
    </source>
</reference>
<dbReference type="AlphaFoldDB" id="A0AAW2IX84"/>
<comment type="caution">
    <text evidence="1">The sequence shown here is derived from an EMBL/GenBank/DDBJ whole genome shotgun (WGS) entry which is preliminary data.</text>
</comment>
<gene>
    <name evidence="1" type="ORF">Sradi_7145800</name>
</gene>
<name>A0AAW2IX84_SESRA</name>
<protein>
    <submittedName>
        <fullName evidence="1">Uncharacterized protein</fullName>
    </submittedName>
</protein>
<reference evidence="1" key="1">
    <citation type="submission" date="2020-06" db="EMBL/GenBank/DDBJ databases">
        <authorList>
            <person name="Li T."/>
            <person name="Hu X."/>
            <person name="Zhang T."/>
            <person name="Song X."/>
            <person name="Zhang H."/>
            <person name="Dai N."/>
            <person name="Sheng W."/>
            <person name="Hou X."/>
            <person name="Wei L."/>
        </authorList>
    </citation>
    <scope>NUCLEOTIDE SEQUENCE</scope>
    <source>
        <strain evidence="1">G02</strain>
        <tissue evidence="1">Leaf</tissue>
    </source>
</reference>
<dbReference type="EMBL" id="JACGWJ010000950">
    <property type="protein sequence ID" value="KAL0286511.1"/>
    <property type="molecule type" value="Genomic_DNA"/>
</dbReference>
<proteinExistence type="predicted"/>
<accession>A0AAW2IX84</accession>
<sequence>MHIFQINGNDGRTYTSPEENTTEFIGLYHPLLGGERRGHDIDLSQYRRWASHTVSYDEGRRLVRPVTREEVKLAFFDIAEDKSSGFDGYSTAFVKAAWPVVGDEVTRAVLDFFYNDCLLKQVNATLITLIPKVQAPASVSGFPPYRVAMCCIRQLQKS</sequence>